<dbReference type="PANTHER" id="PTHR21461">
    <property type="entry name" value="GLYCOSYLTRANSFERASE FAMILY 92 PROTEIN"/>
    <property type="match status" value="1"/>
</dbReference>
<accession>A0A074K9F6</accession>
<dbReference type="GO" id="GO:0016757">
    <property type="term" value="F:glycosyltransferase activity"/>
    <property type="evidence" value="ECO:0007669"/>
    <property type="project" value="TreeGrafter"/>
</dbReference>
<evidence type="ECO:0000313" key="5">
    <source>
        <dbReference type="Proteomes" id="UP000027471"/>
    </source>
</evidence>
<evidence type="ECO:0000256" key="1">
    <source>
        <dbReference type="ARBA" id="ARBA00004167"/>
    </source>
</evidence>
<comment type="caution">
    <text evidence="4">The sequence shown here is derived from an EMBL/GenBank/DDBJ whole genome shotgun (WGS) entry which is preliminary data.</text>
</comment>
<comment type="subcellular location">
    <subcellularLocation>
        <location evidence="1">Membrane</location>
        <topology evidence="1">Single-pass membrane protein</topology>
    </subcellularLocation>
</comment>
<protein>
    <recommendedName>
        <fullName evidence="6">Glycosyl transferase family 2</fullName>
    </recommendedName>
</protein>
<dbReference type="RefSeq" id="WP_038131502.1">
    <property type="nucleotide sequence ID" value="NZ_AUNB01000037.1"/>
</dbReference>
<dbReference type="SUPFAM" id="SSF53448">
    <property type="entry name" value="Nucleotide-diphospho-sugar transferases"/>
    <property type="match status" value="1"/>
</dbReference>
<reference evidence="4 5" key="1">
    <citation type="journal article" date="2015" name="Antonie Van Leeuwenhoek">
        <title>Thioclava indica sp. nov., isolated from surface seawater of the Indian Ocean.</title>
        <authorList>
            <person name="Liu Y."/>
            <person name="Lai Q."/>
            <person name="Du J."/>
            <person name="Xu H."/>
            <person name="Jiang L."/>
            <person name="Shao Z."/>
        </authorList>
    </citation>
    <scope>NUCLEOTIDE SEQUENCE [LARGE SCALE GENOMIC DNA]</scope>
    <source>
        <strain evidence="4 5">DT23-4</strain>
    </source>
</reference>
<dbReference type="eggNOG" id="COG0463">
    <property type="taxonomic scope" value="Bacteria"/>
</dbReference>
<evidence type="ECO:0008006" key="6">
    <source>
        <dbReference type="Google" id="ProtNLM"/>
    </source>
</evidence>
<dbReference type="InterPro" id="IPR029044">
    <property type="entry name" value="Nucleotide-diphossugar_trans"/>
</dbReference>
<organism evidence="4 5">
    <name type="scientific">Thioclava indica</name>
    <dbReference type="NCBI Taxonomy" id="1353528"/>
    <lineage>
        <taxon>Bacteria</taxon>
        <taxon>Pseudomonadati</taxon>
        <taxon>Pseudomonadota</taxon>
        <taxon>Alphaproteobacteria</taxon>
        <taxon>Rhodobacterales</taxon>
        <taxon>Paracoccaceae</taxon>
        <taxon>Thioclava</taxon>
    </lineage>
</organism>
<dbReference type="STRING" id="1353528.DT23_16755"/>
<dbReference type="Proteomes" id="UP000027471">
    <property type="component" value="Unassembled WGS sequence"/>
</dbReference>
<dbReference type="EMBL" id="AUNB01000037">
    <property type="protein sequence ID" value="KEO58142.1"/>
    <property type="molecule type" value="Genomic_DNA"/>
</dbReference>
<keyword evidence="2" id="KW-0812">Transmembrane</keyword>
<dbReference type="OrthoDB" id="4964299at2"/>
<keyword evidence="5" id="KW-1185">Reference proteome</keyword>
<proteinExistence type="predicted"/>
<dbReference type="GO" id="GO:0005737">
    <property type="term" value="C:cytoplasm"/>
    <property type="evidence" value="ECO:0007669"/>
    <property type="project" value="TreeGrafter"/>
</dbReference>
<gene>
    <name evidence="4" type="ORF">DT23_16755</name>
</gene>
<name>A0A074K9F6_9RHOB</name>
<dbReference type="AlphaFoldDB" id="A0A074K9F6"/>
<keyword evidence="3" id="KW-1133">Transmembrane helix</keyword>
<evidence type="ECO:0000256" key="3">
    <source>
        <dbReference type="ARBA" id="ARBA00022989"/>
    </source>
</evidence>
<keyword evidence="3" id="KW-0472">Membrane</keyword>
<evidence type="ECO:0000256" key="2">
    <source>
        <dbReference type="ARBA" id="ARBA00022692"/>
    </source>
</evidence>
<evidence type="ECO:0000313" key="4">
    <source>
        <dbReference type="EMBL" id="KEO58142.1"/>
    </source>
</evidence>
<sequence>MTAQNVIVTCMKNEGPFVLEWIAHHLDIGFDHFVVYTNDCDDGTEEILDALMAAGYVTRLDNPFRETGEAKPQRAALKHASTLDVVRDAQWVLVSDVDEFVNIHVGEGRLRDLIDAAGQPDAISMQWRLFGSSDLEDFEDLPIISRHTLCAPRLCPRPIQAWGVKTLFRPAAFKELGVHRPLAPAQSKLKWTNGSGKAVSKKFHESGWRFGVGGYGYDLVTLNHYSTRNAASYLVKKDRGRVNHVNREQGDSYWLRMNINMEHDASLYGRLPQIINRIGELRSLPGVAACHDDAVRLHVDKIKALKARDDTKALFDEITSERAKTVSRHINMIPREHFDSGLLGIPSDLVSMLEKVPHIG</sequence>
<dbReference type="GO" id="GO:0016020">
    <property type="term" value="C:membrane"/>
    <property type="evidence" value="ECO:0007669"/>
    <property type="project" value="UniProtKB-SubCell"/>
</dbReference>
<dbReference type="Pfam" id="PF13704">
    <property type="entry name" value="Glyco_tranf_2_4"/>
    <property type="match status" value="1"/>
</dbReference>
<dbReference type="PANTHER" id="PTHR21461:SF69">
    <property type="entry name" value="GLYCOSYLTRANSFERASE FAMILY 92 PROTEIN"/>
    <property type="match status" value="1"/>
</dbReference>